<dbReference type="OMA" id="NDMLTHT"/>
<dbReference type="InterPro" id="IPR056168">
    <property type="entry name" value="TPR_IF140/IFT172/WDR19"/>
</dbReference>
<evidence type="ECO:0000313" key="18">
    <source>
        <dbReference type="Proteomes" id="UP000325113"/>
    </source>
</evidence>
<comment type="subcellular location">
    <subcellularLocation>
        <location evidence="1">Cell projection</location>
        <location evidence="1">Cilium</location>
    </subcellularLocation>
</comment>
<dbReference type="SUPFAM" id="SSF82171">
    <property type="entry name" value="DPP6 N-terminal domain-like"/>
    <property type="match status" value="1"/>
</dbReference>
<evidence type="ECO:0000256" key="4">
    <source>
        <dbReference type="ARBA" id="ARBA00022803"/>
    </source>
</evidence>
<keyword evidence="4" id="KW-0802">TPR repeat</keyword>
<dbReference type="GO" id="GO:0060271">
    <property type="term" value="P:cilium assembly"/>
    <property type="evidence" value="ECO:0007669"/>
    <property type="project" value="TreeGrafter"/>
</dbReference>
<feature type="domain" description="WDR19 WD40 repeat" evidence="8">
    <location>
        <begin position="371"/>
        <end position="629"/>
    </location>
</feature>
<reference evidence="15 16" key="1">
    <citation type="submission" date="2019-07" db="EMBL/GenBank/DDBJ databases">
        <title>Genomes of Cafeteria roenbergensis.</title>
        <authorList>
            <person name="Fischer M.G."/>
            <person name="Hackl T."/>
            <person name="Roman M."/>
        </authorList>
    </citation>
    <scope>NUCLEOTIDE SEQUENCE [LARGE SCALE GENOMIC DNA]</scope>
    <source>
        <strain evidence="11 16">BVI</strain>
        <strain evidence="12 18">Cflag</strain>
        <strain evidence="14 15">E4-10P</strain>
        <strain evidence="13 17">RCC970-E3</strain>
    </source>
</reference>
<evidence type="ECO:0008006" key="19">
    <source>
        <dbReference type="Google" id="ProtNLM"/>
    </source>
</evidence>
<evidence type="ECO:0000313" key="11">
    <source>
        <dbReference type="EMBL" id="KAA0146658.1"/>
    </source>
</evidence>
<dbReference type="EMBL" id="VLTM01000092">
    <property type="protein sequence ID" value="KAA0154620.1"/>
    <property type="molecule type" value="Genomic_DNA"/>
</dbReference>
<dbReference type="InterPro" id="IPR040379">
    <property type="entry name" value="WDR19/dyf-2"/>
</dbReference>
<dbReference type="Proteomes" id="UP000322899">
    <property type="component" value="Unassembled WGS sequence"/>
</dbReference>
<feature type="domain" description="WDR19 first beta-propeller" evidence="9">
    <location>
        <begin position="17"/>
        <end position="350"/>
    </location>
</feature>
<dbReference type="SUPFAM" id="SSF50978">
    <property type="entry name" value="WD40 repeat-like"/>
    <property type="match status" value="1"/>
</dbReference>
<dbReference type="InterPro" id="IPR001680">
    <property type="entry name" value="WD40_rpt"/>
</dbReference>
<dbReference type="Proteomes" id="UP000323011">
    <property type="component" value="Unassembled WGS sequence"/>
</dbReference>
<keyword evidence="6" id="KW-0966">Cell projection</keyword>
<dbReference type="GO" id="GO:0005929">
    <property type="term" value="C:cilium"/>
    <property type="evidence" value="ECO:0007669"/>
    <property type="project" value="UniProtKB-SubCell"/>
</dbReference>
<dbReference type="GO" id="GO:0035721">
    <property type="term" value="P:intraciliary retrograde transport"/>
    <property type="evidence" value="ECO:0007669"/>
    <property type="project" value="InterPro"/>
</dbReference>
<evidence type="ECO:0000256" key="2">
    <source>
        <dbReference type="ARBA" id="ARBA00022574"/>
    </source>
</evidence>
<evidence type="ECO:0000256" key="3">
    <source>
        <dbReference type="ARBA" id="ARBA00022737"/>
    </source>
</evidence>
<dbReference type="GO" id="GO:0030991">
    <property type="term" value="C:intraciliary transport particle A"/>
    <property type="evidence" value="ECO:0007669"/>
    <property type="project" value="TreeGrafter"/>
</dbReference>
<keyword evidence="3" id="KW-0677">Repeat</keyword>
<dbReference type="InterPro" id="IPR015943">
    <property type="entry name" value="WD40/YVTN_repeat-like_dom_sf"/>
</dbReference>
<evidence type="ECO:0000256" key="5">
    <source>
        <dbReference type="ARBA" id="ARBA00023069"/>
    </source>
</evidence>
<dbReference type="Proteomes" id="UP000324907">
    <property type="component" value="Unassembled WGS sequence"/>
</dbReference>
<evidence type="ECO:0000313" key="12">
    <source>
        <dbReference type="EMBL" id="KAA0154620.1"/>
    </source>
</evidence>
<dbReference type="OrthoDB" id="10250638at2759"/>
<dbReference type="PANTHER" id="PTHR14920:SF0">
    <property type="entry name" value="WD REPEAT DOMAIN 19"/>
    <property type="match status" value="1"/>
</dbReference>
<protein>
    <recommendedName>
        <fullName evidence="19">Anaphase-promoting complex subunit 4 WD40 domain-containing protein</fullName>
    </recommendedName>
</protein>
<dbReference type="EMBL" id="VLTO01000005">
    <property type="protein sequence ID" value="KAA0177173.1"/>
    <property type="molecule type" value="Genomic_DNA"/>
</dbReference>
<evidence type="ECO:0000259" key="9">
    <source>
        <dbReference type="Pfam" id="PF23389"/>
    </source>
</evidence>
<dbReference type="PANTHER" id="PTHR14920">
    <property type="entry name" value="OSMOTIC AVOIDANCE ABNORMAL PROTEIN 1/WD REPEAT MEMBRANE PROTEIN"/>
    <property type="match status" value="1"/>
</dbReference>
<gene>
    <name evidence="14" type="ORF">FNF27_01503</name>
    <name evidence="13" type="ORF">FNF28_02967</name>
    <name evidence="11" type="ORF">FNF29_07900</name>
    <name evidence="12" type="ORF">FNF31_06275</name>
</gene>
<dbReference type="SUPFAM" id="SSF48452">
    <property type="entry name" value="TPR-like"/>
    <property type="match status" value="1"/>
</dbReference>
<feature type="domain" description="IF140/IFT172/WDR19 TPR" evidence="10">
    <location>
        <begin position="889"/>
        <end position="1100"/>
    </location>
</feature>
<dbReference type="EMBL" id="VLTN01000081">
    <property type="protein sequence ID" value="KAA0146658.1"/>
    <property type="molecule type" value="Genomic_DNA"/>
</dbReference>
<dbReference type="EMBL" id="VLTL01000036">
    <property type="protein sequence ID" value="KAA0167044.1"/>
    <property type="molecule type" value="Genomic_DNA"/>
</dbReference>
<dbReference type="Proteomes" id="UP000325113">
    <property type="component" value="Unassembled WGS sequence"/>
</dbReference>
<evidence type="ECO:0000259" key="10">
    <source>
        <dbReference type="Pfam" id="PF24762"/>
    </source>
</evidence>
<organism evidence="11 16">
    <name type="scientific">Cafeteria roenbergensis</name>
    <name type="common">Marine flagellate</name>
    <dbReference type="NCBI Taxonomy" id="33653"/>
    <lineage>
        <taxon>Eukaryota</taxon>
        <taxon>Sar</taxon>
        <taxon>Stramenopiles</taxon>
        <taxon>Bigyra</taxon>
        <taxon>Opalozoa</taxon>
        <taxon>Bicosoecida</taxon>
        <taxon>Cafeteriaceae</taxon>
        <taxon>Cafeteria</taxon>
    </lineage>
</organism>
<evidence type="ECO:0000256" key="6">
    <source>
        <dbReference type="ARBA" id="ARBA00023273"/>
    </source>
</evidence>
<dbReference type="Gene3D" id="2.130.10.10">
    <property type="entry name" value="YVTN repeat-like/Quinoprotein amine dehydrogenase"/>
    <property type="match status" value="2"/>
</dbReference>
<evidence type="ECO:0000313" key="14">
    <source>
        <dbReference type="EMBL" id="KAA0177173.1"/>
    </source>
</evidence>
<evidence type="ECO:0000256" key="7">
    <source>
        <dbReference type="SAM" id="MobiDB-lite"/>
    </source>
</evidence>
<accession>A0A5A8C196</accession>
<keyword evidence="5" id="KW-0969">Cilium</keyword>
<dbReference type="InterPro" id="IPR036322">
    <property type="entry name" value="WD40_repeat_dom_sf"/>
</dbReference>
<proteinExistence type="predicted"/>
<dbReference type="Pfam" id="PF15911">
    <property type="entry name" value="Beta-prop_WDR19_2nd"/>
    <property type="match status" value="1"/>
</dbReference>
<dbReference type="InterPro" id="IPR011990">
    <property type="entry name" value="TPR-like_helical_dom_sf"/>
</dbReference>
<name>A0A5A8C196_CAFRO</name>
<comment type="caution">
    <text evidence="11">The sequence shown here is derived from an EMBL/GenBank/DDBJ whole genome shotgun (WGS) entry which is preliminary data.</text>
</comment>
<dbReference type="SMART" id="SM00320">
    <property type="entry name" value="WD40"/>
    <property type="match status" value="7"/>
</dbReference>
<evidence type="ECO:0000259" key="8">
    <source>
        <dbReference type="Pfam" id="PF15911"/>
    </source>
</evidence>
<dbReference type="Gene3D" id="1.25.40.10">
    <property type="entry name" value="Tetratricopeptide repeat domain"/>
    <property type="match status" value="1"/>
</dbReference>
<evidence type="ECO:0000313" key="15">
    <source>
        <dbReference type="Proteomes" id="UP000322899"/>
    </source>
</evidence>
<feature type="compositionally biased region" description="Low complexity" evidence="7">
    <location>
        <begin position="1416"/>
        <end position="1430"/>
    </location>
</feature>
<sequence length="1443" mass="155276">MKVLFHIQERVHGAGRVRFEWNQRGTFLASCGANGQLLVHDRNGARVHETSLEMRGACKQVAWSHDGTAIAVCQHGVAKISVFELATRTLSSVSNSAVGEPQVISWAQDSPILAAGDGAGNLLLYNMAVRRTIPLVGKHTGAILSAAWSMSGRLAMGGDDAVVTLSTSEGDTIVATDLTAEARQICFARQKTDSPSAGRSPSTLTVNMGGRSLLLLETAEHDDKPFELTFQEKYGQIERFAWFGDGYLAVGFQRGFVTVISTHRKELGTEIFTVPLQREAATAMAVSERLLHLAVAGGNTVRILDLSSALSSRKAPPDRVALRLEAHMGTVEALQWTRDGQILTAASSSGDLVTLLGDLPTLGVANGNRFATLSSLREVSVTDTAAEDARLRVPLEVEPKLLALGPTHIMAAINDRAWFYRLRVTADGTAGPPVAKREYLSEVREAALGPSHCVALCGGTVLAHAIEPSSGGDAAADAPHPLNEGDSPATCVTAVGELVLWGTEDGSVHFWHSPTGRRLDGARFVHPQAGGSAAAGGAGGACSVRRVYPNQAGTRVIVVDAANRSWLFNPVDNLTMRIADAIEPPAAVLWDPADWGLFAMASASSLRIFLHRAHTVYGPTTERLGEPSVGASGELSIEPVDTDIPPGNTAVALTDGVLLSRSNAGAVTRTRVHTHTRLEKASLSTIEGTAEACKQAIQLGRLQAGWELASRVRSRPLLLALANRAKTDLQPAIAIRVYRALGDAGMVMSLEAVADVEDVHALAGHMAVMFADYDRAEEEFLRSSSPGEALQLRRDLLQWDSALRLARAIAPTEVGGISIECAKQLEVKGEADKALATYEEAERDLPPDDTLPGAEPTSRVGKLHVRVKAGLARTLLKTGSLRRGLELAREGDAALARECAAILEGLKQAPEAAELYIKAADWEHAASILILSREFDKAAEIMPKVTSPRLLVAFAKAREQQGRYGEAVEAFKRARSLDDVVRIYLEKMDRPDDAAELTRKTRSTAAATMVAAYFQESDNTRGAVEFLLLAGRPDDAFDIAVSSGAMDVYTEVIAAAMGGEVPDEEFLRIARYFEEQGDKATAGKFYAKAAHYHRALNHFLDPVNEDKCLDEAVDVVGRSRNEQLVNSLIDHLTGDADGVPKDPQYIFKLYMALDNFEQAAKAAIVIADNQRIAGNYRVAHGVLFEMHRELMAKDVRVPSALVGSLELLHSYVLARRLVKSGDHEGAARLLLRCVDDLSRFAFNATAVLTMTVVECHRAGLKRSATEFARVLMDDEHREKIDGKLRRNIEALVRRPGKTEKDQETSPCPVCSFALGAWESECPSCKTHLPRCVVTGRHMVLDDWSSCPRCNWPALFSHLGRMVEENPSCPMCEQTVALGTPQLTKDPAAELQKWVSQTARKPSPGKEEEDEKDGAERAAAASAAAAAPARGGATMAALGALGLS</sequence>
<evidence type="ECO:0000256" key="1">
    <source>
        <dbReference type="ARBA" id="ARBA00004138"/>
    </source>
</evidence>
<evidence type="ECO:0000313" key="16">
    <source>
        <dbReference type="Proteomes" id="UP000323011"/>
    </source>
</evidence>
<evidence type="ECO:0000313" key="17">
    <source>
        <dbReference type="Proteomes" id="UP000324907"/>
    </source>
</evidence>
<keyword evidence="16" id="KW-1185">Reference proteome</keyword>
<dbReference type="InterPro" id="IPR039468">
    <property type="entry name" value="WDR19_WD40_rpt"/>
</dbReference>
<dbReference type="Pfam" id="PF24762">
    <property type="entry name" value="TPR_IF140-IFT172"/>
    <property type="match status" value="1"/>
</dbReference>
<dbReference type="Pfam" id="PF23389">
    <property type="entry name" value="Beta-prop_WDR19_1st"/>
    <property type="match status" value="1"/>
</dbReference>
<feature type="region of interest" description="Disordered" evidence="7">
    <location>
        <begin position="1395"/>
        <end position="1430"/>
    </location>
</feature>
<dbReference type="InterPro" id="IPR057855">
    <property type="entry name" value="Beta-prop_WDR19_1st"/>
</dbReference>
<keyword evidence="2" id="KW-0853">WD repeat</keyword>
<evidence type="ECO:0000313" key="13">
    <source>
        <dbReference type="EMBL" id="KAA0167044.1"/>
    </source>
</evidence>